<organism evidence="6 7">
    <name type="scientific">Pristionchus entomophagus</name>
    <dbReference type="NCBI Taxonomy" id="358040"/>
    <lineage>
        <taxon>Eukaryota</taxon>
        <taxon>Metazoa</taxon>
        <taxon>Ecdysozoa</taxon>
        <taxon>Nematoda</taxon>
        <taxon>Chromadorea</taxon>
        <taxon>Rhabditida</taxon>
        <taxon>Rhabditina</taxon>
        <taxon>Diplogasteromorpha</taxon>
        <taxon>Diplogasteroidea</taxon>
        <taxon>Neodiplogasteridae</taxon>
        <taxon>Pristionchus</taxon>
    </lineage>
</organism>
<dbReference type="Gene3D" id="1.20.1440.180">
    <property type="entry name" value="KEN domain"/>
    <property type="match status" value="1"/>
</dbReference>
<dbReference type="GO" id="GO:0070059">
    <property type="term" value="P:intrinsic apoptotic signaling pathway in response to endoplasmic reticulum stress"/>
    <property type="evidence" value="ECO:0007669"/>
    <property type="project" value="TreeGrafter"/>
</dbReference>
<dbReference type="SMART" id="SM00580">
    <property type="entry name" value="PUG"/>
    <property type="match status" value="1"/>
</dbReference>
<keyword evidence="1" id="KW-0732">Signal</keyword>
<accession>A0AAV5SIM3</accession>
<dbReference type="PANTHER" id="PTHR13954:SF6">
    <property type="entry name" value="NON-SPECIFIC SERINE_THREONINE PROTEIN KINASE"/>
    <property type="match status" value="1"/>
</dbReference>
<dbReference type="Proteomes" id="UP001432027">
    <property type="component" value="Unassembled WGS sequence"/>
</dbReference>
<dbReference type="GO" id="GO:0036498">
    <property type="term" value="P:IRE1-mediated unfolded protein response"/>
    <property type="evidence" value="ECO:0007669"/>
    <property type="project" value="TreeGrafter"/>
</dbReference>
<dbReference type="PANTHER" id="PTHR13954">
    <property type="entry name" value="IRE1-RELATED"/>
    <property type="match status" value="1"/>
</dbReference>
<evidence type="ECO:0000313" key="6">
    <source>
        <dbReference type="EMBL" id="GMS82745.1"/>
    </source>
</evidence>
<evidence type="ECO:0000256" key="2">
    <source>
        <dbReference type="ARBA" id="ARBA00022741"/>
    </source>
</evidence>
<reference evidence="6" key="1">
    <citation type="submission" date="2023-10" db="EMBL/GenBank/DDBJ databases">
        <title>Genome assembly of Pristionchus species.</title>
        <authorList>
            <person name="Yoshida K."/>
            <person name="Sommer R.J."/>
        </authorList>
    </citation>
    <scope>NUCLEOTIDE SEQUENCE</scope>
    <source>
        <strain evidence="6">RS0144</strain>
    </source>
</reference>
<evidence type="ECO:0000259" key="4">
    <source>
        <dbReference type="PROSITE" id="PS51392"/>
    </source>
</evidence>
<comment type="caution">
    <text evidence="6">The sequence shown here is derived from an EMBL/GenBank/DDBJ whole genome shotgun (WGS) entry which is preliminary data.</text>
</comment>
<dbReference type="PROSITE" id="PS51392">
    <property type="entry name" value="KEN"/>
    <property type="match status" value="1"/>
</dbReference>
<evidence type="ECO:0000256" key="3">
    <source>
        <dbReference type="ARBA" id="ARBA00022840"/>
    </source>
</evidence>
<dbReference type="GO" id="GO:1990604">
    <property type="term" value="C:IRE1-TRAF2-ASK1 complex"/>
    <property type="evidence" value="ECO:0007669"/>
    <property type="project" value="TreeGrafter"/>
</dbReference>
<dbReference type="AlphaFoldDB" id="A0AAV5SIM3"/>
<dbReference type="GO" id="GO:0005524">
    <property type="term" value="F:ATP binding"/>
    <property type="evidence" value="ECO:0007669"/>
    <property type="project" value="UniProtKB-KW"/>
</dbReference>
<evidence type="ECO:0000313" key="7">
    <source>
        <dbReference type="Proteomes" id="UP001432027"/>
    </source>
</evidence>
<keyword evidence="3" id="KW-0067">ATP-binding</keyword>
<evidence type="ECO:0000256" key="1">
    <source>
        <dbReference type="ARBA" id="ARBA00022729"/>
    </source>
</evidence>
<dbReference type="EMBL" id="BTSX01000002">
    <property type="protein sequence ID" value="GMS82745.1"/>
    <property type="molecule type" value="Genomic_DNA"/>
</dbReference>
<dbReference type="Pfam" id="PF06479">
    <property type="entry name" value="Ribonuc_2-5A"/>
    <property type="match status" value="1"/>
</dbReference>
<keyword evidence="7" id="KW-1185">Reference proteome</keyword>
<dbReference type="GO" id="GO:0004674">
    <property type="term" value="F:protein serine/threonine kinase activity"/>
    <property type="evidence" value="ECO:0007669"/>
    <property type="project" value="InterPro"/>
</dbReference>
<proteinExistence type="predicted"/>
<sequence length="103" mass="12269">LKEICAPVKEDLLHNPKHNGSYKGHSLIHLLKAMRNKKEHPSEWTDQMSKALGAIPDEYVTYFTRRFPELLLHVYKAMEVRSDEPPFDRYYPDEVRTKMEKKR</sequence>
<dbReference type="GO" id="GO:0004521">
    <property type="term" value="F:RNA endonuclease activity"/>
    <property type="evidence" value="ECO:0007669"/>
    <property type="project" value="InterPro"/>
</dbReference>
<feature type="non-terminal residue" evidence="6">
    <location>
        <position position="1"/>
    </location>
</feature>
<keyword evidence="2" id="KW-0547">Nucleotide-binding</keyword>
<feature type="non-terminal residue" evidence="6">
    <location>
        <position position="103"/>
    </location>
</feature>
<evidence type="ECO:0000313" key="5">
    <source>
        <dbReference type="EMBL" id="GMS82731.1"/>
    </source>
</evidence>
<name>A0AAV5SIM3_9BILA</name>
<dbReference type="InterPro" id="IPR045133">
    <property type="entry name" value="IRE1/2-like"/>
</dbReference>
<feature type="domain" description="KEN" evidence="4">
    <location>
        <begin position="1"/>
        <end position="93"/>
    </location>
</feature>
<dbReference type="InterPro" id="IPR010513">
    <property type="entry name" value="KEN_dom"/>
</dbReference>
<protein>
    <recommendedName>
        <fullName evidence="4">KEN domain-containing protein</fullName>
    </recommendedName>
</protein>
<dbReference type="InterPro" id="IPR038357">
    <property type="entry name" value="KEN_sf"/>
</dbReference>
<dbReference type="GO" id="GO:0006397">
    <property type="term" value="P:mRNA processing"/>
    <property type="evidence" value="ECO:0007669"/>
    <property type="project" value="InterPro"/>
</dbReference>
<dbReference type="GO" id="GO:0051082">
    <property type="term" value="F:unfolded protein binding"/>
    <property type="evidence" value="ECO:0007669"/>
    <property type="project" value="TreeGrafter"/>
</dbReference>
<dbReference type="EMBL" id="BTSX01000002">
    <property type="protein sequence ID" value="GMS82731.1"/>
    <property type="molecule type" value="Genomic_DNA"/>
</dbReference>
<gene>
    <name evidence="5" type="ORF">PENTCL1PPCAC_4906</name>
    <name evidence="6" type="ORF">PENTCL1PPCAC_4920</name>
</gene>